<dbReference type="Proteomes" id="UP000815325">
    <property type="component" value="Unassembled WGS sequence"/>
</dbReference>
<dbReference type="PANTHER" id="PTHR10217:SF435">
    <property type="entry name" value="POTASSIUM VOLTAGE-GATED CHANNEL PROTEIN EAG"/>
    <property type="match status" value="1"/>
</dbReference>
<dbReference type="InterPro" id="IPR003938">
    <property type="entry name" value="K_chnl_volt-dep_EAG/ELK/ERG"/>
</dbReference>
<evidence type="ECO:0000256" key="2">
    <source>
        <dbReference type="ARBA" id="ARBA00022692"/>
    </source>
</evidence>
<name>A0ABQ7H0J1_DUNSA</name>
<keyword evidence="2" id="KW-0812">Transmembrane</keyword>
<accession>A0ABQ7H0J1</accession>
<evidence type="ECO:0000256" key="1">
    <source>
        <dbReference type="ARBA" id="ARBA00004141"/>
    </source>
</evidence>
<dbReference type="InterPro" id="IPR050818">
    <property type="entry name" value="KCNH_animal-type"/>
</dbReference>
<feature type="region of interest" description="Disordered" evidence="5">
    <location>
        <begin position="1"/>
        <end position="21"/>
    </location>
</feature>
<dbReference type="InterPro" id="IPR005821">
    <property type="entry name" value="Ion_trans_dom"/>
</dbReference>
<dbReference type="PRINTS" id="PR01463">
    <property type="entry name" value="EAGCHANLFMLY"/>
</dbReference>
<evidence type="ECO:0000256" key="4">
    <source>
        <dbReference type="ARBA" id="ARBA00023136"/>
    </source>
</evidence>
<proteinExistence type="predicted"/>
<organism evidence="7 8">
    <name type="scientific">Dunaliella salina</name>
    <name type="common">Green alga</name>
    <name type="synonym">Protococcus salinus</name>
    <dbReference type="NCBI Taxonomy" id="3046"/>
    <lineage>
        <taxon>Eukaryota</taxon>
        <taxon>Viridiplantae</taxon>
        <taxon>Chlorophyta</taxon>
        <taxon>core chlorophytes</taxon>
        <taxon>Chlorophyceae</taxon>
        <taxon>CS clade</taxon>
        <taxon>Chlamydomonadales</taxon>
        <taxon>Dunaliellaceae</taxon>
        <taxon>Dunaliella</taxon>
    </lineage>
</organism>
<dbReference type="SUPFAM" id="SSF81324">
    <property type="entry name" value="Voltage-gated potassium channels"/>
    <property type="match status" value="1"/>
</dbReference>
<gene>
    <name evidence="7" type="ORF">DUNSADRAFT_17070</name>
</gene>
<comment type="caution">
    <text evidence="7">The sequence shown here is derived from an EMBL/GenBank/DDBJ whole genome shotgun (WGS) entry which is preliminary data.</text>
</comment>
<protein>
    <recommendedName>
        <fullName evidence="6">Ion transport domain-containing protein</fullName>
    </recommendedName>
</protein>
<comment type="subcellular location">
    <subcellularLocation>
        <location evidence="1">Membrane</location>
        <topology evidence="1">Multi-pass membrane protein</topology>
    </subcellularLocation>
</comment>
<dbReference type="Pfam" id="PF00520">
    <property type="entry name" value="Ion_trans"/>
    <property type="match status" value="1"/>
</dbReference>
<keyword evidence="8" id="KW-1185">Reference proteome</keyword>
<dbReference type="Gene3D" id="1.10.287.70">
    <property type="match status" value="1"/>
</dbReference>
<dbReference type="PANTHER" id="PTHR10217">
    <property type="entry name" value="VOLTAGE AND LIGAND GATED POTASSIUM CHANNEL"/>
    <property type="match status" value="1"/>
</dbReference>
<evidence type="ECO:0000313" key="8">
    <source>
        <dbReference type="Proteomes" id="UP000815325"/>
    </source>
</evidence>
<evidence type="ECO:0000259" key="6">
    <source>
        <dbReference type="Pfam" id="PF00520"/>
    </source>
</evidence>
<feature type="domain" description="Ion transport" evidence="6">
    <location>
        <begin position="110"/>
        <end position="323"/>
    </location>
</feature>
<feature type="region of interest" description="Disordered" evidence="5">
    <location>
        <begin position="336"/>
        <end position="356"/>
    </location>
</feature>
<dbReference type="EMBL" id="MU069516">
    <property type="protein sequence ID" value="KAF5840372.1"/>
    <property type="molecule type" value="Genomic_DNA"/>
</dbReference>
<keyword evidence="4" id="KW-0472">Membrane</keyword>
<keyword evidence="3" id="KW-1133">Transmembrane helix</keyword>
<sequence length="390" mass="44754">MASEEEDAGKVKGTSVDEKEEKAKGRVNFAAFHEVQDVRGTVKSGKSFGNKSASSFRQSFTGKGTAASRAAARRRRFWRKVKMRLNPRYWVHVANKRLPIIHPDAWYRIAWDCFVLILVLWNAILVPYQVGFSTPRPDVLVPLNYGIDILFAMDICFNYRTAYYDRTASLVRDGGRIFRHYSVTWFPVDLIATIPYEGLVLISNAELNETEARLIELLRLPRLLRLARLLRFFDRLRGANYVRMVKLTMAMGFMAHWVACAWRFLYEMTKVESHEWTYDQLGDGSAEITYFVQGYLQAFLTMIGNDIGPANDVERGFAIFIVLPSLLQHQHQHNLQRQLSSSSSSSSSSSRDSSSRIRSVYLDREIDASHQPIEPIQTKIQILIPCFHSN</sequence>
<evidence type="ECO:0000256" key="5">
    <source>
        <dbReference type="SAM" id="MobiDB-lite"/>
    </source>
</evidence>
<evidence type="ECO:0000256" key="3">
    <source>
        <dbReference type="ARBA" id="ARBA00022989"/>
    </source>
</evidence>
<evidence type="ECO:0000313" key="7">
    <source>
        <dbReference type="EMBL" id="KAF5840372.1"/>
    </source>
</evidence>
<reference evidence="7" key="1">
    <citation type="submission" date="2017-08" db="EMBL/GenBank/DDBJ databases">
        <authorList>
            <person name="Polle J.E."/>
            <person name="Barry K."/>
            <person name="Cushman J."/>
            <person name="Schmutz J."/>
            <person name="Tran D."/>
            <person name="Hathwaick L.T."/>
            <person name="Yim W.C."/>
            <person name="Jenkins J."/>
            <person name="Mckie-Krisberg Z.M."/>
            <person name="Prochnik S."/>
            <person name="Lindquist E."/>
            <person name="Dockter R.B."/>
            <person name="Adam C."/>
            <person name="Molina H."/>
            <person name="Bunkerborg J."/>
            <person name="Jin E."/>
            <person name="Buchheim M."/>
            <person name="Magnuson J."/>
        </authorList>
    </citation>
    <scope>NUCLEOTIDE SEQUENCE</scope>
    <source>
        <strain evidence="7">CCAP 19/18</strain>
    </source>
</reference>